<keyword evidence="6" id="KW-0653">Protein transport</keyword>
<evidence type="ECO:0000313" key="11">
    <source>
        <dbReference type="EMBL" id="MCP8937944.1"/>
    </source>
</evidence>
<keyword evidence="3" id="KW-1003">Cell membrane</keyword>
<dbReference type="PANTHER" id="PTHR43386">
    <property type="entry name" value="OLIGOPEPTIDE TRANSPORT SYSTEM PERMEASE PROTEIN APPC"/>
    <property type="match status" value="1"/>
</dbReference>
<evidence type="ECO:0000256" key="2">
    <source>
        <dbReference type="ARBA" id="ARBA00022448"/>
    </source>
</evidence>
<evidence type="ECO:0000256" key="7">
    <source>
        <dbReference type="ARBA" id="ARBA00022989"/>
    </source>
</evidence>
<name>A0ABT1L937_9HYPH</name>
<proteinExistence type="inferred from homology"/>
<keyword evidence="5" id="KW-0571">Peptide transport</keyword>
<evidence type="ECO:0000256" key="3">
    <source>
        <dbReference type="ARBA" id="ARBA00022475"/>
    </source>
</evidence>
<feature type="transmembrane region" description="Helical" evidence="9">
    <location>
        <begin position="250"/>
        <end position="271"/>
    </location>
</feature>
<dbReference type="PANTHER" id="PTHR43386:SF1">
    <property type="entry name" value="D,D-DIPEPTIDE TRANSPORT SYSTEM PERMEASE PROTEIN DDPC-RELATED"/>
    <property type="match status" value="1"/>
</dbReference>
<evidence type="ECO:0000256" key="1">
    <source>
        <dbReference type="ARBA" id="ARBA00004651"/>
    </source>
</evidence>
<evidence type="ECO:0000256" key="5">
    <source>
        <dbReference type="ARBA" id="ARBA00022856"/>
    </source>
</evidence>
<dbReference type="InterPro" id="IPR050366">
    <property type="entry name" value="BP-dependent_transpt_permease"/>
</dbReference>
<keyword evidence="8 9" id="KW-0472">Membrane</keyword>
<dbReference type="SUPFAM" id="SSF161098">
    <property type="entry name" value="MetI-like"/>
    <property type="match status" value="1"/>
</dbReference>
<feature type="domain" description="ABC transmembrane type-1" evidence="10">
    <location>
        <begin position="84"/>
        <end position="273"/>
    </location>
</feature>
<evidence type="ECO:0000259" key="10">
    <source>
        <dbReference type="PROSITE" id="PS50928"/>
    </source>
</evidence>
<evidence type="ECO:0000256" key="6">
    <source>
        <dbReference type="ARBA" id="ARBA00022927"/>
    </source>
</evidence>
<sequence length="291" mass="30886">MTPRTRAALRRCLASPRVVIGLALIAAAVAVAILAPFLAPHDPQEQDLLNTLLPPAWAAGGVADYPLGTDSLGRCVLSRLFYGARVALYVAALAATGAALLGAALALVAGYFGGWVDWLVSRLVDIWMAFPPVILALILLVGLGAGVNKVVLAIVLIDWTRFCRVLRSEVIVVRRRDYVAAARLAGFTHAQTILREVLPAVLPLLITLFSLEMGIAVIVEAIMSFVGLSVEPNVAAWGVMIADARQTMNQAPWGVVAPVLAIFVTVLAFNLTGDGLRRALDPRLVTSRGEA</sequence>
<dbReference type="Proteomes" id="UP001205890">
    <property type="component" value="Unassembled WGS sequence"/>
</dbReference>
<feature type="transmembrane region" description="Helical" evidence="9">
    <location>
        <begin position="86"/>
        <end position="113"/>
    </location>
</feature>
<dbReference type="EMBL" id="JANCLU010000004">
    <property type="protein sequence ID" value="MCP8937944.1"/>
    <property type="molecule type" value="Genomic_DNA"/>
</dbReference>
<reference evidence="11 12" key="1">
    <citation type="submission" date="2022-07" db="EMBL/GenBank/DDBJ databases">
        <authorList>
            <person name="Li W.-J."/>
            <person name="Deng Q.-Q."/>
        </authorList>
    </citation>
    <scope>NUCLEOTIDE SEQUENCE [LARGE SCALE GENOMIC DNA]</scope>
    <source>
        <strain evidence="11 12">SYSU M60028</strain>
    </source>
</reference>
<comment type="similarity">
    <text evidence="9">Belongs to the binding-protein-dependent transport system permease family.</text>
</comment>
<feature type="transmembrane region" description="Helical" evidence="9">
    <location>
        <begin position="133"/>
        <end position="157"/>
    </location>
</feature>
<evidence type="ECO:0000256" key="4">
    <source>
        <dbReference type="ARBA" id="ARBA00022692"/>
    </source>
</evidence>
<dbReference type="Pfam" id="PF00528">
    <property type="entry name" value="BPD_transp_1"/>
    <property type="match status" value="1"/>
</dbReference>
<dbReference type="RefSeq" id="WP_254739375.1">
    <property type="nucleotide sequence ID" value="NZ_JANCLU010000004.1"/>
</dbReference>
<keyword evidence="4 9" id="KW-0812">Transmembrane</keyword>
<dbReference type="InterPro" id="IPR025966">
    <property type="entry name" value="OppC_N"/>
</dbReference>
<keyword evidence="2 9" id="KW-0813">Transport</keyword>
<feature type="transmembrane region" description="Helical" evidence="9">
    <location>
        <begin position="201"/>
        <end position="230"/>
    </location>
</feature>
<dbReference type="InterPro" id="IPR000515">
    <property type="entry name" value="MetI-like"/>
</dbReference>
<organism evidence="11 12">
    <name type="scientific">Alsobacter ponti</name>
    <dbReference type="NCBI Taxonomy" id="2962936"/>
    <lineage>
        <taxon>Bacteria</taxon>
        <taxon>Pseudomonadati</taxon>
        <taxon>Pseudomonadota</taxon>
        <taxon>Alphaproteobacteria</taxon>
        <taxon>Hyphomicrobiales</taxon>
        <taxon>Alsobacteraceae</taxon>
        <taxon>Alsobacter</taxon>
    </lineage>
</organism>
<dbReference type="PROSITE" id="PS50928">
    <property type="entry name" value="ABC_TM1"/>
    <property type="match status" value="1"/>
</dbReference>
<evidence type="ECO:0000256" key="8">
    <source>
        <dbReference type="ARBA" id="ARBA00023136"/>
    </source>
</evidence>
<dbReference type="Gene3D" id="1.10.3720.10">
    <property type="entry name" value="MetI-like"/>
    <property type="match status" value="1"/>
</dbReference>
<evidence type="ECO:0000256" key="9">
    <source>
        <dbReference type="RuleBase" id="RU363032"/>
    </source>
</evidence>
<comment type="subcellular location">
    <subcellularLocation>
        <location evidence="1 9">Cell membrane</location>
        <topology evidence="1 9">Multi-pass membrane protein</topology>
    </subcellularLocation>
</comment>
<protein>
    <submittedName>
        <fullName evidence="11">ABC transporter permease</fullName>
    </submittedName>
</protein>
<dbReference type="InterPro" id="IPR035906">
    <property type="entry name" value="MetI-like_sf"/>
</dbReference>
<gene>
    <name evidence="11" type="ORF">NK718_05405</name>
</gene>
<comment type="caution">
    <text evidence="11">The sequence shown here is derived from an EMBL/GenBank/DDBJ whole genome shotgun (WGS) entry which is preliminary data.</text>
</comment>
<dbReference type="Pfam" id="PF12911">
    <property type="entry name" value="OppC_N"/>
    <property type="match status" value="1"/>
</dbReference>
<feature type="transmembrane region" description="Helical" evidence="9">
    <location>
        <begin position="20"/>
        <end position="39"/>
    </location>
</feature>
<keyword evidence="12" id="KW-1185">Reference proteome</keyword>
<keyword evidence="7 9" id="KW-1133">Transmembrane helix</keyword>
<dbReference type="CDD" id="cd06261">
    <property type="entry name" value="TM_PBP2"/>
    <property type="match status" value="1"/>
</dbReference>
<evidence type="ECO:0000313" key="12">
    <source>
        <dbReference type="Proteomes" id="UP001205890"/>
    </source>
</evidence>
<accession>A0ABT1L937</accession>